<dbReference type="PANTHER" id="PTHR11693:SF22">
    <property type="entry name" value="ATP SYNTHASE SUBUNIT GAMMA, MITOCHONDRIAL"/>
    <property type="match status" value="1"/>
</dbReference>
<dbReference type="Gene3D" id="1.10.287.80">
    <property type="entry name" value="ATP synthase, gamma subunit, helix hairpin domain"/>
    <property type="match status" value="1"/>
</dbReference>
<reference evidence="10 11" key="1">
    <citation type="journal article" date="2016" name="Nat. Commun.">
        <title>Thousands of microbial genomes shed light on interconnected biogeochemical processes in an aquifer system.</title>
        <authorList>
            <person name="Anantharaman K."/>
            <person name="Brown C.T."/>
            <person name="Hug L.A."/>
            <person name="Sharon I."/>
            <person name="Castelle C.J."/>
            <person name="Probst A.J."/>
            <person name="Thomas B.C."/>
            <person name="Singh A."/>
            <person name="Wilkins M.J."/>
            <person name="Karaoz U."/>
            <person name="Brodie E.L."/>
            <person name="Williams K.H."/>
            <person name="Hubbard S.S."/>
            <person name="Banfield J.F."/>
        </authorList>
    </citation>
    <scope>NUCLEOTIDE SEQUENCE [LARGE SCALE GENOMIC DNA]</scope>
</reference>
<evidence type="ECO:0000256" key="2">
    <source>
        <dbReference type="ARBA" id="ARBA00004170"/>
    </source>
</evidence>
<dbReference type="PRINTS" id="PR00126">
    <property type="entry name" value="ATPASEGAMMA"/>
</dbReference>
<evidence type="ECO:0000313" key="10">
    <source>
        <dbReference type="EMBL" id="OGK23745.1"/>
    </source>
</evidence>
<dbReference type="NCBIfam" id="TIGR01146">
    <property type="entry name" value="ATPsyn_F1gamma"/>
    <property type="match status" value="1"/>
</dbReference>
<dbReference type="GO" id="GO:0045259">
    <property type="term" value="C:proton-transporting ATP synthase complex"/>
    <property type="evidence" value="ECO:0007669"/>
    <property type="project" value="UniProtKB-KW"/>
</dbReference>
<evidence type="ECO:0000256" key="5">
    <source>
        <dbReference type="ARBA" id="ARBA00022781"/>
    </source>
</evidence>
<dbReference type="InterPro" id="IPR000131">
    <property type="entry name" value="ATP_synth_F1_gsu"/>
</dbReference>
<dbReference type="CDD" id="cd12151">
    <property type="entry name" value="F1-ATPase_gamma"/>
    <property type="match status" value="1"/>
</dbReference>
<gene>
    <name evidence="10" type="ORF">A3C24_04875</name>
</gene>
<name>A0A1F7GY77_9BACT</name>
<dbReference type="Proteomes" id="UP000177159">
    <property type="component" value="Unassembled WGS sequence"/>
</dbReference>
<keyword evidence="6" id="KW-0406">Ion transport</keyword>
<evidence type="ECO:0000256" key="1">
    <source>
        <dbReference type="ARBA" id="ARBA00003456"/>
    </source>
</evidence>
<evidence type="ECO:0000256" key="3">
    <source>
        <dbReference type="ARBA" id="ARBA00007681"/>
    </source>
</evidence>
<proteinExistence type="inferred from homology"/>
<keyword evidence="9" id="KW-0066">ATP synthesis</keyword>
<keyword evidence="4" id="KW-0813">Transport</keyword>
<protein>
    <submittedName>
        <fullName evidence="10">ATP synthase F1 subunit gamma</fullName>
    </submittedName>
</protein>
<dbReference type="Pfam" id="PF00231">
    <property type="entry name" value="ATP-synt"/>
    <property type="match status" value="1"/>
</dbReference>
<comment type="caution">
    <text evidence="10">The sequence shown here is derived from an EMBL/GenBank/DDBJ whole genome shotgun (WGS) entry which is preliminary data.</text>
</comment>
<evidence type="ECO:0000256" key="4">
    <source>
        <dbReference type="ARBA" id="ARBA00022448"/>
    </source>
</evidence>
<keyword evidence="8" id="KW-0139">CF(1)</keyword>
<sequence>MNFRQVRKKAKTVQNVKKITNAMQMVSAVKMRKSQREALEGREYRAMLDEVISEVLSSKSMLKESKIPWIETTVGSRSLCILISSNKGLCGSFHSYLFKEVLDKQDLTTADFIVIGKKAAEFITRTRTKIIADFSSQIPFIDNVSAVFSVIEERYVSGQYSKVFVIYNKFITSFKNEPTIEKLLPITEIKQLDKENKEIRTAEADYLLEPSGSDLLKPLIDDYLKEKIRGAIRDSEAAEHSARMMAMKSATDNATELIFNLTLLGNKLRQTQITNELLDMVAATS</sequence>
<dbReference type="SUPFAM" id="SSF52943">
    <property type="entry name" value="ATP synthase (F1-ATPase), gamma subunit"/>
    <property type="match status" value="1"/>
</dbReference>
<dbReference type="EMBL" id="MFZM01000017">
    <property type="protein sequence ID" value="OGK23745.1"/>
    <property type="molecule type" value="Genomic_DNA"/>
</dbReference>
<dbReference type="PANTHER" id="PTHR11693">
    <property type="entry name" value="ATP SYNTHASE GAMMA CHAIN"/>
    <property type="match status" value="1"/>
</dbReference>
<evidence type="ECO:0000256" key="9">
    <source>
        <dbReference type="ARBA" id="ARBA00023310"/>
    </source>
</evidence>
<keyword evidence="7" id="KW-0472">Membrane</keyword>
<evidence type="ECO:0000256" key="7">
    <source>
        <dbReference type="ARBA" id="ARBA00023136"/>
    </source>
</evidence>
<accession>A0A1F7GY77</accession>
<keyword evidence="5" id="KW-0375">Hydrogen ion transport</keyword>
<dbReference type="InterPro" id="IPR035968">
    <property type="entry name" value="ATP_synth_F1_ATPase_gsu"/>
</dbReference>
<dbReference type="AlphaFoldDB" id="A0A1F7GY77"/>
<organism evidence="10 11">
    <name type="scientific">Candidatus Roizmanbacteria bacterium RIFCSPHIGHO2_02_FULL_37_24</name>
    <dbReference type="NCBI Taxonomy" id="1802037"/>
    <lineage>
        <taxon>Bacteria</taxon>
        <taxon>Candidatus Roizmaniibacteriota</taxon>
    </lineage>
</organism>
<evidence type="ECO:0000313" key="11">
    <source>
        <dbReference type="Proteomes" id="UP000177159"/>
    </source>
</evidence>
<comment type="subcellular location">
    <subcellularLocation>
        <location evidence="2">Membrane</location>
        <topology evidence="2">Peripheral membrane protein</topology>
    </subcellularLocation>
</comment>
<dbReference type="GO" id="GO:0046933">
    <property type="term" value="F:proton-transporting ATP synthase activity, rotational mechanism"/>
    <property type="evidence" value="ECO:0007669"/>
    <property type="project" value="InterPro"/>
</dbReference>
<comment type="similarity">
    <text evidence="3">Belongs to the ATPase gamma chain family.</text>
</comment>
<evidence type="ECO:0000256" key="8">
    <source>
        <dbReference type="ARBA" id="ARBA00023196"/>
    </source>
</evidence>
<evidence type="ECO:0000256" key="6">
    <source>
        <dbReference type="ARBA" id="ARBA00023065"/>
    </source>
</evidence>
<dbReference type="Gene3D" id="3.40.1380.10">
    <property type="match status" value="1"/>
</dbReference>
<comment type="function">
    <text evidence="1">Produces ATP from ADP in the presence of a proton gradient across the membrane. The gamma chain is believed to be important in regulating ATPase activity and the flow of protons through the CF(0) complex.</text>
</comment>